<keyword evidence="1" id="KW-0472">Membrane</keyword>
<feature type="transmembrane region" description="Helical" evidence="1">
    <location>
        <begin position="320"/>
        <end position="340"/>
    </location>
</feature>
<dbReference type="EMBL" id="KN831781">
    <property type="protein sequence ID" value="KIM40887.1"/>
    <property type="molecule type" value="Genomic_DNA"/>
</dbReference>
<dbReference type="PANTHER" id="PTHR32305:SF15">
    <property type="entry name" value="PROTEIN RHSA-RELATED"/>
    <property type="match status" value="1"/>
</dbReference>
<dbReference type="HOGENOM" id="CLU_508097_0_0_1"/>
<evidence type="ECO:0000256" key="1">
    <source>
        <dbReference type="SAM" id="Phobius"/>
    </source>
</evidence>
<gene>
    <name evidence="2" type="ORF">M413DRAFT_11184</name>
</gene>
<name>A0A0C2YII8_HEBCY</name>
<feature type="transmembrane region" description="Helical" evidence="1">
    <location>
        <begin position="360"/>
        <end position="381"/>
    </location>
</feature>
<sequence>MPLANHWIVSLEMESNPKLLLQNSAKSSVAFDYDSAGQLVSSSKNDHSDSFTYDNSGNILSKSGNAFTNNGWQVKSYKDQAGNTTSFEYSIDGNIIKKQTATSTSTMIYDSESRLVVLDDTKFIYDYAGRLLKVTSPNGDVLQYINIMYEVKIPANSQQQICTSYIVYGSRQASYTAILDQKLGNNNWKEKDTNLYSTKEVSEKKEQIYYFHSDHLGSTVAVSDLTGKIIARYEYDAFGKVAITGQDVARYKYSGKELFGNLYYFGARFYDPEVKNDAINFIDVNGNAWVPWWHWVIDGILIVAGVAVCIAFAPATITAAIIVGAAGGALLGAGFSGLTTDAINEITGTTNDDAAWGKQLLLGAVFGALTGAAGAGVDKVLKPISLMTFREGIKTSTMKTSTFVLRFTSRIGVDAVLGAGASFTQQVVTNAWDGKDDILADTLQSTLIGGAGGAFFSSVIGGGGQVKDAVAKMARKPPGTVVQMVPLQAIKSDLPNPQGVLASGAKPVIVWYKDMPAFSPRTDIPIPFIDDFVTQL</sequence>
<keyword evidence="3" id="KW-1185">Reference proteome</keyword>
<dbReference type="OrthoDB" id="442731at2759"/>
<reference evidence="3" key="2">
    <citation type="submission" date="2015-01" db="EMBL/GenBank/DDBJ databases">
        <title>Evolutionary Origins and Diversification of the Mycorrhizal Mutualists.</title>
        <authorList>
            <consortium name="DOE Joint Genome Institute"/>
            <consortium name="Mycorrhizal Genomics Consortium"/>
            <person name="Kohler A."/>
            <person name="Kuo A."/>
            <person name="Nagy L.G."/>
            <person name="Floudas D."/>
            <person name="Copeland A."/>
            <person name="Barry K.W."/>
            <person name="Cichocki N."/>
            <person name="Veneault-Fourrey C."/>
            <person name="LaButti K."/>
            <person name="Lindquist E.A."/>
            <person name="Lipzen A."/>
            <person name="Lundell T."/>
            <person name="Morin E."/>
            <person name="Murat C."/>
            <person name="Riley R."/>
            <person name="Ohm R."/>
            <person name="Sun H."/>
            <person name="Tunlid A."/>
            <person name="Henrissat B."/>
            <person name="Grigoriev I.V."/>
            <person name="Hibbett D.S."/>
            <person name="Martin F."/>
        </authorList>
    </citation>
    <scope>NUCLEOTIDE SEQUENCE [LARGE SCALE GENOMIC DNA]</scope>
    <source>
        <strain evidence="3">h7</strain>
    </source>
</reference>
<protein>
    <submittedName>
        <fullName evidence="2">Uncharacterized protein</fullName>
    </submittedName>
</protein>
<dbReference type="InterPro" id="IPR050708">
    <property type="entry name" value="T6SS_VgrG/RHS"/>
</dbReference>
<evidence type="ECO:0000313" key="3">
    <source>
        <dbReference type="Proteomes" id="UP000053424"/>
    </source>
</evidence>
<dbReference type="AlphaFoldDB" id="A0A0C2YII8"/>
<keyword evidence="1" id="KW-0812">Transmembrane</keyword>
<accession>A0A0C2YII8</accession>
<dbReference type="Proteomes" id="UP000053424">
    <property type="component" value="Unassembled WGS sequence"/>
</dbReference>
<dbReference type="Gene3D" id="2.180.10.10">
    <property type="entry name" value="RHS repeat-associated core"/>
    <property type="match status" value="1"/>
</dbReference>
<dbReference type="PANTHER" id="PTHR32305">
    <property type="match status" value="1"/>
</dbReference>
<feature type="transmembrane region" description="Helical" evidence="1">
    <location>
        <begin position="292"/>
        <end position="313"/>
    </location>
</feature>
<keyword evidence="1" id="KW-1133">Transmembrane helix</keyword>
<reference evidence="2 3" key="1">
    <citation type="submission" date="2014-04" db="EMBL/GenBank/DDBJ databases">
        <authorList>
            <consortium name="DOE Joint Genome Institute"/>
            <person name="Kuo A."/>
            <person name="Gay G."/>
            <person name="Dore J."/>
            <person name="Kohler A."/>
            <person name="Nagy L.G."/>
            <person name="Floudas D."/>
            <person name="Copeland A."/>
            <person name="Barry K.W."/>
            <person name="Cichocki N."/>
            <person name="Veneault-Fourrey C."/>
            <person name="LaButti K."/>
            <person name="Lindquist E.A."/>
            <person name="Lipzen A."/>
            <person name="Lundell T."/>
            <person name="Morin E."/>
            <person name="Murat C."/>
            <person name="Sun H."/>
            <person name="Tunlid A."/>
            <person name="Henrissat B."/>
            <person name="Grigoriev I.V."/>
            <person name="Hibbett D.S."/>
            <person name="Martin F."/>
            <person name="Nordberg H.P."/>
            <person name="Cantor M.N."/>
            <person name="Hua S.X."/>
        </authorList>
    </citation>
    <scope>NUCLEOTIDE SEQUENCE [LARGE SCALE GENOMIC DNA]</scope>
    <source>
        <strain evidence="3">h7</strain>
    </source>
</reference>
<dbReference type="STRING" id="686832.A0A0C2YII8"/>
<organism evidence="2 3">
    <name type="scientific">Hebeloma cylindrosporum</name>
    <dbReference type="NCBI Taxonomy" id="76867"/>
    <lineage>
        <taxon>Eukaryota</taxon>
        <taxon>Fungi</taxon>
        <taxon>Dikarya</taxon>
        <taxon>Basidiomycota</taxon>
        <taxon>Agaricomycotina</taxon>
        <taxon>Agaricomycetes</taxon>
        <taxon>Agaricomycetidae</taxon>
        <taxon>Agaricales</taxon>
        <taxon>Agaricineae</taxon>
        <taxon>Hymenogastraceae</taxon>
        <taxon>Hebeloma</taxon>
    </lineage>
</organism>
<proteinExistence type="predicted"/>
<evidence type="ECO:0000313" key="2">
    <source>
        <dbReference type="EMBL" id="KIM40887.1"/>
    </source>
</evidence>